<dbReference type="EMBL" id="JACAZH010000002">
    <property type="protein sequence ID" value="KAF7374557.1"/>
    <property type="molecule type" value="Genomic_DNA"/>
</dbReference>
<evidence type="ECO:0000313" key="25">
    <source>
        <dbReference type="Proteomes" id="UP000623467"/>
    </source>
</evidence>
<dbReference type="Pfam" id="PF14223">
    <property type="entry name" value="Retrotran_gag_2"/>
    <property type="match status" value="1"/>
</dbReference>
<feature type="compositionally biased region" description="Low complexity" evidence="22">
    <location>
        <begin position="362"/>
        <end position="376"/>
    </location>
</feature>
<feature type="compositionally biased region" description="Low complexity" evidence="22">
    <location>
        <begin position="400"/>
        <end position="410"/>
    </location>
</feature>
<evidence type="ECO:0000313" key="24">
    <source>
        <dbReference type="EMBL" id="KAF7374557.1"/>
    </source>
</evidence>
<keyword evidence="3" id="KW-1188">Viral release from host cell</keyword>
<evidence type="ECO:0000256" key="17">
    <source>
        <dbReference type="ARBA" id="ARBA00023113"/>
    </source>
</evidence>
<dbReference type="InterPro" id="IPR013103">
    <property type="entry name" value="RVT_2"/>
</dbReference>
<keyword evidence="2" id="KW-0815">Transposition</keyword>
<keyword evidence="4" id="KW-0645">Protease</keyword>
<keyword evidence="17" id="KW-0917">Virion maturation</keyword>
<dbReference type="Pfam" id="PF07727">
    <property type="entry name" value="RVT_2"/>
    <property type="match status" value="2"/>
</dbReference>
<evidence type="ECO:0000256" key="13">
    <source>
        <dbReference type="ARBA" id="ARBA00022884"/>
    </source>
</evidence>
<dbReference type="GO" id="GO:0005634">
    <property type="term" value="C:nucleus"/>
    <property type="evidence" value="ECO:0007669"/>
    <property type="project" value="UniProtKB-ARBA"/>
</dbReference>
<dbReference type="GO" id="GO:0046872">
    <property type="term" value="F:metal ion binding"/>
    <property type="evidence" value="ECO:0007669"/>
    <property type="project" value="UniProtKB-KW"/>
</dbReference>
<dbReference type="PANTHER" id="PTHR42648">
    <property type="entry name" value="TRANSPOSASE, PUTATIVE-RELATED"/>
    <property type="match status" value="1"/>
</dbReference>
<evidence type="ECO:0000256" key="2">
    <source>
        <dbReference type="ARBA" id="ARBA00022578"/>
    </source>
</evidence>
<keyword evidence="13" id="KW-0694">RNA-binding</keyword>
<evidence type="ECO:0000256" key="20">
    <source>
        <dbReference type="ARBA" id="ARBA00048173"/>
    </source>
</evidence>
<comment type="catalytic activity">
    <reaction evidence="20">
        <text>DNA(n) + a 2'-deoxyribonucleoside 5'-triphosphate = DNA(n+1) + diphosphate</text>
        <dbReference type="Rhea" id="RHEA:22508"/>
        <dbReference type="Rhea" id="RHEA-COMP:17339"/>
        <dbReference type="Rhea" id="RHEA-COMP:17340"/>
        <dbReference type="ChEBI" id="CHEBI:33019"/>
        <dbReference type="ChEBI" id="CHEBI:61560"/>
        <dbReference type="ChEBI" id="CHEBI:173112"/>
        <dbReference type="EC" id="2.7.7.49"/>
    </reaction>
</comment>
<feature type="region of interest" description="Disordered" evidence="22">
    <location>
        <begin position="888"/>
        <end position="914"/>
    </location>
</feature>
<dbReference type="GO" id="GO:0003964">
    <property type="term" value="F:RNA-directed DNA polymerase activity"/>
    <property type="evidence" value="ECO:0007669"/>
    <property type="project" value="UniProtKB-KW"/>
</dbReference>
<accession>A0A8H6ZBW5</accession>
<comment type="function">
    <text evidence="1">The aspartyl protease (PR) mediates the proteolytic cleavages of the Gag and Gag-Pol polyproteins after assembly of the VLP.</text>
</comment>
<dbReference type="InterPro" id="IPR012337">
    <property type="entry name" value="RNaseH-like_sf"/>
</dbReference>
<dbReference type="SUPFAM" id="SSF53098">
    <property type="entry name" value="Ribonuclease H-like"/>
    <property type="match status" value="1"/>
</dbReference>
<dbReference type="GO" id="GO:0032196">
    <property type="term" value="P:transposition"/>
    <property type="evidence" value="ECO:0007669"/>
    <property type="project" value="UniProtKB-KW"/>
</dbReference>
<keyword evidence="11" id="KW-0067">ATP-binding</keyword>
<keyword evidence="7" id="KW-0479">Metal-binding</keyword>
<dbReference type="Gene3D" id="3.30.420.10">
    <property type="entry name" value="Ribonuclease H-like superfamily/Ribonuclease H"/>
    <property type="match status" value="1"/>
</dbReference>
<dbReference type="Pfam" id="PF25597">
    <property type="entry name" value="SH3_retrovirus"/>
    <property type="match status" value="1"/>
</dbReference>
<evidence type="ECO:0000256" key="3">
    <source>
        <dbReference type="ARBA" id="ARBA00022612"/>
    </source>
</evidence>
<dbReference type="CDD" id="cd09272">
    <property type="entry name" value="RNase_HI_RT_Ty1"/>
    <property type="match status" value="1"/>
</dbReference>
<dbReference type="InterPro" id="IPR025724">
    <property type="entry name" value="GAG-pre-integrase_dom"/>
</dbReference>
<feature type="compositionally biased region" description="Polar residues" evidence="22">
    <location>
        <begin position="933"/>
        <end position="942"/>
    </location>
</feature>
<organism evidence="24 25">
    <name type="scientific">Mycena sanguinolenta</name>
    <dbReference type="NCBI Taxonomy" id="230812"/>
    <lineage>
        <taxon>Eukaryota</taxon>
        <taxon>Fungi</taxon>
        <taxon>Dikarya</taxon>
        <taxon>Basidiomycota</taxon>
        <taxon>Agaricomycotina</taxon>
        <taxon>Agaricomycetes</taxon>
        <taxon>Agaricomycetidae</taxon>
        <taxon>Agaricales</taxon>
        <taxon>Marasmiineae</taxon>
        <taxon>Mycenaceae</taxon>
        <taxon>Mycena</taxon>
    </lineage>
</organism>
<evidence type="ECO:0000256" key="10">
    <source>
        <dbReference type="ARBA" id="ARBA00022801"/>
    </source>
</evidence>
<comment type="catalytic activity">
    <reaction evidence="21">
        <text>DNA(n) + a 2'-deoxyribonucleoside 5'-triphosphate = DNA(n+1) + diphosphate</text>
        <dbReference type="Rhea" id="RHEA:22508"/>
        <dbReference type="Rhea" id="RHEA-COMP:17339"/>
        <dbReference type="Rhea" id="RHEA-COMP:17340"/>
        <dbReference type="ChEBI" id="CHEBI:33019"/>
        <dbReference type="ChEBI" id="CHEBI:61560"/>
        <dbReference type="ChEBI" id="CHEBI:173112"/>
        <dbReference type="EC" id="2.7.7.7"/>
    </reaction>
</comment>
<dbReference type="GO" id="GO:0003887">
    <property type="term" value="F:DNA-directed DNA polymerase activity"/>
    <property type="evidence" value="ECO:0007669"/>
    <property type="project" value="UniProtKB-KW"/>
</dbReference>
<name>A0A8H6ZBW5_9AGAR</name>
<keyword evidence="16" id="KW-0239">DNA-directed DNA polymerase</keyword>
<evidence type="ECO:0000256" key="15">
    <source>
        <dbReference type="ARBA" id="ARBA00022918"/>
    </source>
</evidence>
<sequence>MASSLPNVPILPDAEKFDGTKWLTWKPKMIAQATLRGIYGYYDGTIIQPTTPTPTAAGTGTAATTALPPDPTPIFSRTPSFEEWIHRDSLATSLLVLNVKDPIGIGLKTDGTAREAWQSLEGVYGRVTDLGLSRATRELNTTYFTTGSSMIEHVATMRRLWSAANDMGANIKDAQFRTTFITSLNEDWRHVIPVLRTFPTSVEVINFVLEEDETNNRLNPPTTALTTNTAQNAACDARRAARRNLVCSNPKCGAPGKKGHTIDECFWEGGGKEGQWPSWWKGKRTSANMANTSASNIPTYAFAARMTPWTIPVAEVSVYDEEGAQNVRFGGEEVLASPAALMEWSEVNDAVKEVNISTYMDPQVGVSSSGQSPPGSNSFEIIGSSMSRTSSYDMVDDSDTSSSGGFDNGSPDTGDQDAAFTVDTGDGQTRAFAAGAGRTTVVVDSGVTDHCFSNRDDFEAYRAFENRVGTGVDGSKFRIAGAGTVRKICVFNGVKCEVTFEALHTPDIFNLLSIPKLDDKGFAVLCKAGKAVVQDGAGNPIMEARMVAGMYVLELENTMVKAWTARSRDVPVSKGTWHRRFGHVGMTGLDALISKELVDGLNVVGEDDEGLCEDCLSGKQTRRPFDGVHEPEEEVGKREYMDLWGASPTTGVGGKNWMFHIMDGHVAGPWVEFLAHKTADETLEAFKAYQSEFEKQTGKKIKCVHADNGGEFVNEKLKAHLRAEGIVLETTIPHSSAQNGPAKRGIRTTVELGRCLLADSGLPQSFWPLAFKCAAYLQWYHPKSRAGGITPYEIYDGRKPDVAHLRVFGSVAYAKLIPVPPKLSPRTIKAVMVGYNNTTGYHLWDPQARRFFYARDVVFEEGAGHWSRAPAGGELELELAGDTEDEISHAPVTSTSDNADLPPAGEPEVDAVSEPNVPDVTTVALRRSGRTHAPSTALQDSLASQADEAAAKAAREPWAMGTGKPRKKTRANVAFSIQSAPVPQNYREAMEHPEVWMELMQKEYASLVGCETWVLVDKPPGANVVDCKWVYAVKYNTEGEIIKYKTRLVAKGFQQIAGVDFFETYAGVVDTSLSECYLPLRLRILAGSCGPWTLETVYMKQPPGFTVPGQEDKVCRMLKSLYGFMQSGRNWSDDLNEKLSVLQWIHSRADPAIRLRLTDAGKSIMAVYTDDIRGLSTTAAAADDAQAGIKSAYRVTDVPRTSISLGMAIEYDQDAGVLSISSRAYLERVLERYEMSDCNPKSTPLPLGAPIIASKEPLSDHEREFMADKPYREAVGSIQHAANTTRPDLAFGVGRLATCVGNPRPEHWKATQHMLAYVKGTLDYKITYRRGGGSGIKPIGWVDSDYGSDLETRRSTSGEVFMMSGGPVSWSAKRQATVALSTVEAEYIALTRSAKQAMWMYSFLDELQMPQERPAILYGDNMGAAALAKDAKGHARVKHIDIREHYIRERVAANDIEIHHVESASNLADLFTKVLPRDAHLALVRALGLTD</sequence>
<dbReference type="GO" id="GO:0004519">
    <property type="term" value="F:endonuclease activity"/>
    <property type="evidence" value="ECO:0007669"/>
    <property type="project" value="UniProtKB-KW"/>
</dbReference>
<feature type="domain" description="Integrase catalytic" evidence="23">
    <location>
        <begin position="627"/>
        <end position="799"/>
    </location>
</feature>
<evidence type="ECO:0000256" key="21">
    <source>
        <dbReference type="ARBA" id="ARBA00049244"/>
    </source>
</evidence>
<keyword evidence="6" id="KW-0540">Nuclease</keyword>
<reference evidence="24" key="1">
    <citation type="submission" date="2020-05" db="EMBL/GenBank/DDBJ databases">
        <title>Mycena genomes resolve the evolution of fungal bioluminescence.</title>
        <authorList>
            <person name="Tsai I.J."/>
        </authorList>
    </citation>
    <scope>NUCLEOTIDE SEQUENCE</scope>
    <source>
        <strain evidence="24">160909Yilan</strain>
    </source>
</reference>
<dbReference type="PANTHER" id="PTHR42648:SF11">
    <property type="entry name" value="TRANSPOSON TY4-P GAG-POL POLYPROTEIN"/>
    <property type="match status" value="1"/>
</dbReference>
<dbReference type="InterPro" id="IPR057670">
    <property type="entry name" value="SH3_retrovirus"/>
</dbReference>
<evidence type="ECO:0000256" key="4">
    <source>
        <dbReference type="ARBA" id="ARBA00022670"/>
    </source>
</evidence>
<evidence type="ECO:0000256" key="11">
    <source>
        <dbReference type="ARBA" id="ARBA00022840"/>
    </source>
</evidence>
<evidence type="ECO:0000256" key="7">
    <source>
        <dbReference type="ARBA" id="ARBA00022723"/>
    </source>
</evidence>
<comment type="caution">
    <text evidence="24">The sequence shown here is derived from an EMBL/GenBank/DDBJ whole genome shotgun (WGS) entry which is preliminary data.</text>
</comment>
<keyword evidence="19" id="KW-0511">Multifunctional enzyme</keyword>
<evidence type="ECO:0000256" key="16">
    <source>
        <dbReference type="ARBA" id="ARBA00022932"/>
    </source>
</evidence>
<dbReference type="InterPro" id="IPR001584">
    <property type="entry name" value="Integrase_cat-core"/>
</dbReference>
<keyword evidence="8" id="KW-0547">Nucleotide-binding</keyword>
<evidence type="ECO:0000256" key="19">
    <source>
        <dbReference type="ARBA" id="ARBA00023268"/>
    </source>
</evidence>
<evidence type="ECO:0000256" key="6">
    <source>
        <dbReference type="ARBA" id="ARBA00022722"/>
    </source>
</evidence>
<keyword evidence="18" id="KW-0233">DNA recombination</keyword>
<evidence type="ECO:0000259" key="23">
    <source>
        <dbReference type="PROSITE" id="PS50994"/>
    </source>
</evidence>
<evidence type="ECO:0000256" key="18">
    <source>
        <dbReference type="ARBA" id="ARBA00023172"/>
    </source>
</evidence>
<dbReference type="Pfam" id="PF22936">
    <property type="entry name" value="Pol_BBD"/>
    <property type="match status" value="1"/>
</dbReference>
<keyword evidence="14" id="KW-0229">DNA integration</keyword>
<dbReference type="InterPro" id="IPR036397">
    <property type="entry name" value="RNaseH_sf"/>
</dbReference>
<keyword evidence="16" id="KW-0808">Transferase</keyword>
<keyword evidence="5" id="KW-0548">Nucleotidyltransferase</keyword>
<dbReference type="Proteomes" id="UP000623467">
    <property type="component" value="Unassembled WGS sequence"/>
</dbReference>
<dbReference type="GO" id="GO:0006310">
    <property type="term" value="P:DNA recombination"/>
    <property type="evidence" value="ECO:0007669"/>
    <property type="project" value="UniProtKB-KW"/>
</dbReference>
<evidence type="ECO:0000256" key="22">
    <source>
        <dbReference type="SAM" id="MobiDB-lite"/>
    </source>
</evidence>
<keyword evidence="10" id="KW-0378">Hydrolase</keyword>
<dbReference type="GO" id="GO:0015074">
    <property type="term" value="P:DNA integration"/>
    <property type="evidence" value="ECO:0007669"/>
    <property type="project" value="UniProtKB-KW"/>
</dbReference>
<protein>
    <submittedName>
        <fullName evidence="24">Retrovirus-related pol polyprotein</fullName>
    </submittedName>
</protein>
<feature type="region of interest" description="Disordered" evidence="22">
    <location>
        <begin position="928"/>
        <end position="965"/>
    </location>
</feature>
<proteinExistence type="predicted"/>
<evidence type="ECO:0000256" key="14">
    <source>
        <dbReference type="ARBA" id="ARBA00022908"/>
    </source>
</evidence>
<dbReference type="GO" id="GO:0006508">
    <property type="term" value="P:proteolysis"/>
    <property type="evidence" value="ECO:0007669"/>
    <property type="project" value="UniProtKB-KW"/>
</dbReference>
<keyword evidence="12" id="KW-0460">Magnesium</keyword>
<feature type="region of interest" description="Disordered" evidence="22">
    <location>
        <begin position="362"/>
        <end position="422"/>
    </location>
</feature>
<dbReference type="GO" id="GO:0008233">
    <property type="term" value="F:peptidase activity"/>
    <property type="evidence" value="ECO:0007669"/>
    <property type="project" value="UniProtKB-KW"/>
</dbReference>
<evidence type="ECO:0000256" key="5">
    <source>
        <dbReference type="ARBA" id="ARBA00022695"/>
    </source>
</evidence>
<dbReference type="GO" id="GO:0003723">
    <property type="term" value="F:RNA binding"/>
    <property type="evidence" value="ECO:0007669"/>
    <property type="project" value="UniProtKB-KW"/>
</dbReference>
<keyword evidence="9" id="KW-0255">Endonuclease</keyword>
<gene>
    <name evidence="24" type="ORF">MSAN_00340300</name>
</gene>
<evidence type="ECO:0000256" key="9">
    <source>
        <dbReference type="ARBA" id="ARBA00022759"/>
    </source>
</evidence>
<dbReference type="Pfam" id="PF13976">
    <property type="entry name" value="gag_pre-integrs"/>
    <property type="match status" value="1"/>
</dbReference>
<dbReference type="GO" id="GO:0005524">
    <property type="term" value="F:ATP binding"/>
    <property type="evidence" value="ECO:0007669"/>
    <property type="project" value="UniProtKB-KW"/>
</dbReference>
<evidence type="ECO:0000256" key="1">
    <source>
        <dbReference type="ARBA" id="ARBA00002180"/>
    </source>
</evidence>
<evidence type="ECO:0000256" key="12">
    <source>
        <dbReference type="ARBA" id="ARBA00022842"/>
    </source>
</evidence>
<dbReference type="InterPro" id="IPR039537">
    <property type="entry name" value="Retrotran_Ty1/copia-like"/>
</dbReference>
<dbReference type="OrthoDB" id="3054003at2759"/>
<evidence type="ECO:0000256" key="8">
    <source>
        <dbReference type="ARBA" id="ARBA00022741"/>
    </source>
</evidence>
<keyword evidence="25" id="KW-1185">Reference proteome</keyword>
<keyword evidence="15" id="KW-0695">RNA-directed DNA polymerase</keyword>
<dbReference type="PROSITE" id="PS50994">
    <property type="entry name" value="INTEGRASE"/>
    <property type="match status" value="1"/>
</dbReference>
<dbReference type="InterPro" id="IPR054722">
    <property type="entry name" value="PolX-like_BBD"/>
</dbReference>